<dbReference type="GO" id="GO:0044281">
    <property type="term" value="P:small molecule metabolic process"/>
    <property type="evidence" value="ECO:0007669"/>
    <property type="project" value="UniProtKB-ARBA"/>
</dbReference>
<dbReference type="GO" id="GO:0030976">
    <property type="term" value="F:thiamine pyrophosphate binding"/>
    <property type="evidence" value="ECO:0007669"/>
    <property type="project" value="InterPro"/>
</dbReference>
<keyword evidence="3" id="KW-0670">Pyruvate</keyword>
<evidence type="ECO:0000256" key="1">
    <source>
        <dbReference type="ARBA" id="ARBA00022723"/>
    </source>
</evidence>
<dbReference type="RefSeq" id="WP_147849606.1">
    <property type="nucleotide sequence ID" value="NZ_VDUZ01000031.1"/>
</dbReference>
<keyword evidence="4" id="KW-1185">Reference proteome</keyword>
<proteinExistence type="predicted"/>
<evidence type="ECO:0000313" key="3">
    <source>
        <dbReference type="EMBL" id="TXL72708.1"/>
    </source>
</evidence>
<feature type="domain" description="Thiamine pyrophosphate enzyme TPP-binding" evidence="2">
    <location>
        <begin position="452"/>
        <end position="589"/>
    </location>
</feature>
<accession>A0A5C8PG03</accession>
<dbReference type="InterPro" id="IPR029061">
    <property type="entry name" value="THDP-binding"/>
</dbReference>
<dbReference type="GO" id="GO:0046872">
    <property type="term" value="F:metal ion binding"/>
    <property type="evidence" value="ECO:0007669"/>
    <property type="project" value="UniProtKB-KW"/>
</dbReference>
<dbReference type="Pfam" id="PF02775">
    <property type="entry name" value="TPP_enzyme_C"/>
    <property type="match status" value="1"/>
</dbReference>
<reference evidence="3 4" key="1">
    <citation type="submission" date="2019-06" db="EMBL/GenBank/DDBJ databases">
        <title>New taxonomy in bacterial strain CC-CFT640, isolated from vineyard.</title>
        <authorList>
            <person name="Lin S.-Y."/>
            <person name="Tsai C.-F."/>
            <person name="Young C.-C."/>
        </authorList>
    </citation>
    <scope>NUCLEOTIDE SEQUENCE [LARGE SCALE GENOMIC DNA]</scope>
    <source>
        <strain evidence="3 4">CC-CFT640</strain>
    </source>
</reference>
<gene>
    <name evidence="3" type="ORF">FHP25_24470</name>
</gene>
<dbReference type="GO" id="GO:0003824">
    <property type="term" value="F:catalytic activity"/>
    <property type="evidence" value="ECO:0007669"/>
    <property type="project" value="InterPro"/>
</dbReference>
<dbReference type="OrthoDB" id="9804603at2"/>
<dbReference type="AlphaFoldDB" id="A0A5C8PG03"/>
<dbReference type="SUPFAM" id="SSF52518">
    <property type="entry name" value="Thiamin diphosphate-binding fold (THDP-binding)"/>
    <property type="match status" value="2"/>
</dbReference>
<dbReference type="InterPro" id="IPR045025">
    <property type="entry name" value="HACL1-like"/>
</dbReference>
<keyword evidence="1" id="KW-0479">Metal-binding</keyword>
<dbReference type="CDD" id="cd02008">
    <property type="entry name" value="TPP_IOR_alpha"/>
    <property type="match status" value="1"/>
</dbReference>
<evidence type="ECO:0000259" key="2">
    <source>
        <dbReference type="Pfam" id="PF02775"/>
    </source>
</evidence>
<dbReference type="InterPro" id="IPR011766">
    <property type="entry name" value="TPP_enzyme_TPP-bd"/>
</dbReference>
<dbReference type="PANTHER" id="PTHR43710:SF5">
    <property type="entry name" value="INDOLEPYRUVATE FERREDOXIN OXIDOREDUCTASE ALPHA SUBUNIT"/>
    <property type="match status" value="1"/>
</dbReference>
<organism evidence="3 4">
    <name type="scientific">Vineibacter terrae</name>
    <dbReference type="NCBI Taxonomy" id="2586908"/>
    <lineage>
        <taxon>Bacteria</taxon>
        <taxon>Pseudomonadati</taxon>
        <taxon>Pseudomonadota</taxon>
        <taxon>Alphaproteobacteria</taxon>
        <taxon>Hyphomicrobiales</taxon>
        <taxon>Vineibacter</taxon>
    </lineage>
</organism>
<dbReference type="EMBL" id="VDUZ01000031">
    <property type="protein sequence ID" value="TXL72708.1"/>
    <property type="molecule type" value="Genomic_DNA"/>
</dbReference>
<dbReference type="PANTHER" id="PTHR43710">
    <property type="entry name" value="2-HYDROXYACYL-COA LYASE"/>
    <property type="match status" value="1"/>
</dbReference>
<dbReference type="Proteomes" id="UP000321638">
    <property type="component" value="Unassembled WGS sequence"/>
</dbReference>
<dbReference type="Gene3D" id="3.40.50.970">
    <property type="match status" value="2"/>
</dbReference>
<sequence length="726" mass="77669">MFDQPPAAARTNPERSFAEEVRSLRLGAGEVFRGEGVLAVTKALLQSGVAYVGGYQGAPMSHLVDVLVESQDLLDELGVHLETCTNEAAAAALLGASINYPIRGCVTWKSIVGTNVAADALSNLASPGVIGGALIVVGEDYGEGASIIQERAHAYALKSSVWLMDPRPNLPTIVHCVEKAFELSEATNTPVMMELRIRACHVSGSFVAKDNVAPAISRNARLAEPVPQDYGRISHPPSTYIQEKLKVDVRQPAAQRFIVEQGLNELLPGEREDLGIIVQGGIANVLLRGLDRLGLGDAFGAVQVPTLVLNVTHPLVPDQITDFCAGKRAVLVVEEGAPDYLEQAIGALLRKKDIGTRLHGKDVLPMAGEYTAEVVTEGLLKFFAQTANDIDLSRPMQALEQARAGRAEAQRLIGAPLPLRPPGFCTGCPERPVFSAIKLLEREVGKVHISSDIGCHSFATLAPFNLGNSILGYGMSLAAAAAVAPVMQKRTISVMGDGGFWHNGLLSGVSSAMFNRGDRVLVVMQNGYTSATGAQFLPSSAGNRRDGNNTSDIAVTLRAMGVRWLRTIRTYNVSTMLGTLREAMTTKEPGLKVIVADGECQLARQRRIRPLLAAALKRGERVVRTRYGVDDAVCTGDHSCIRLSGCPSLTIKASPDPLRDDPVAQVVNSCVGCGLCGEVADAAVLCPSFYKAEIVQNPTWWDRLMTRLRSAVIGRLQGREPAADVR</sequence>
<comment type="caution">
    <text evidence="3">The sequence shown here is derived from an EMBL/GenBank/DDBJ whole genome shotgun (WGS) entry which is preliminary data.</text>
</comment>
<protein>
    <submittedName>
        <fullName evidence="3">Indolepyruvate ferredoxin oxidoreductase subunit alpha</fullName>
    </submittedName>
</protein>
<name>A0A5C8PG03_9HYPH</name>
<evidence type="ECO:0000313" key="4">
    <source>
        <dbReference type="Proteomes" id="UP000321638"/>
    </source>
</evidence>